<dbReference type="OMA" id="VWKHDDP"/>
<dbReference type="GeneID" id="31367621"/>
<dbReference type="Pfam" id="PF04931">
    <property type="entry name" value="DNA_pol_phi"/>
    <property type="match status" value="2"/>
</dbReference>
<dbReference type="EMBL" id="ADBJ01000042">
    <property type="protein sequence ID" value="EFA77551.1"/>
    <property type="molecule type" value="Genomic_DNA"/>
</dbReference>
<dbReference type="SUPFAM" id="SSF48371">
    <property type="entry name" value="ARM repeat"/>
    <property type="match status" value="1"/>
</dbReference>
<name>D3BLV0_HETP5</name>
<evidence type="ECO:0000256" key="4">
    <source>
        <dbReference type="SAM" id="MobiDB-lite"/>
    </source>
</evidence>
<feature type="region of interest" description="Disordered" evidence="4">
    <location>
        <begin position="520"/>
        <end position="541"/>
    </location>
</feature>
<dbReference type="PANTHER" id="PTHR13213:SF2">
    <property type="entry name" value="MYB-BINDING PROTEIN 1A"/>
    <property type="match status" value="1"/>
</dbReference>
<comment type="similarity">
    <text evidence="2">Belongs to the MYBBP1A family.</text>
</comment>
<dbReference type="InterPro" id="IPR007015">
    <property type="entry name" value="DNA_pol_V/MYBBP1A"/>
</dbReference>
<evidence type="ECO:0000313" key="5">
    <source>
        <dbReference type="EMBL" id="EFA77551.1"/>
    </source>
</evidence>
<feature type="region of interest" description="Disordered" evidence="4">
    <location>
        <begin position="1209"/>
        <end position="1300"/>
    </location>
</feature>
<evidence type="ECO:0000256" key="3">
    <source>
        <dbReference type="ARBA" id="ARBA00023242"/>
    </source>
</evidence>
<dbReference type="PANTHER" id="PTHR13213">
    <property type="entry name" value="MYB-BINDING PROTEIN 1A FAMILY MEMBER"/>
    <property type="match status" value="1"/>
</dbReference>
<accession>D3BLV0</accession>
<dbReference type="InterPro" id="IPR016024">
    <property type="entry name" value="ARM-type_fold"/>
</dbReference>
<feature type="region of interest" description="Disordered" evidence="4">
    <location>
        <begin position="768"/>
        <end position="835"/>
    </location>
</feature>
<dbReference type="GO" id="GO:0006355">
    <property type="term" value="P:regulation of DNA-templated transcription"/>
    <property type="evidence" value="ECO:0007669"/>
    <property type="project" value="InterPro"/>
</dbReference>
<keyword evidence="6" id="KW-1185">Reference proteome</keyword>
<sequence>MAKSESSKNNNSNNNNNKPKNNKKRASTSKDEDNNNKASAAIAVEVEQPARPRLSVSESMDNLADQIDIEMKKKDDILQCFYDIVSADESTRIKGISTLILTLAELQEDFKPEDHTSVLRYVPKVMENRVKDINSEFSPELNYSLQRLVGGLASSRDITKMGFSLALSELLNSLPVISISWFIRYLTTAMDTTGASGFSEREALFGRMFGLMAVIKSGRIDKELIRRAPTKSSIYNANQPIDTDNIIESILEQLIYISKKRAVYTELAYEVITALTEQIQTDQNFDKLLPFIKQLIPENIDDYTPDLILLILSLSNNYKKFKLLKHTNGWSHSSLFNQSNLQFLKIIYAKSVSTHPRVHKVWPTTFAILLQNLPENISVTEFWKKVVENHLFTSTANKKSLGLQLFEILLPMLPATSIPEIFTVHLNYYLNQSLQSDNILHEVGVQVFQIIPKTAEISKEHRLQLILYFSGNGSKVFQNPIDIVNELLRDIDFESMNKYINTLFNSFYDPDVSIASNNNNNARIETPTDPNAEDAVESETDNEQYNEEQLRLLNLRNWILTQLGYIVKELLRRPMDAVATQQSKITNILKFLYFQAFFLPKEKATSAKSKQQQTTDDVFLKELQSRVPTIDLQQKTRDQCGAKLLTVLENLSHHNLVHQPLVDGVMSNGEFWVSEVVKFQNQPSEISELLEDLVAAYEELVGMRKPKKNGPNAFMILVDILISLLDKPQHLLRSVVKLIFSIFSEDITFPVLEHILNTISAPITEIFDGMDEDDDEDDDEFEPIDGEDGEDDEDGEDGEDESQEDGEEDGEDNEDDEEEEEEEEEEDDSDDDEVDPEIVARIKKSLGPHLLLEEDDEMDDAKPPTAKEARQLDNYLEQIFRRKKEQKAKFNNIKTKTMTLKIRLIDLVEIYIKKSTGAPNSIFFQALPLMINAANSEEPSISNRFLTIFKNKISTIKKCADNVDVKSINALIKSCIETIKSSIKMKGDDKKNKPFLFLLSGHTVYMCVRVLISMSKLDVAPLDAELTQLLQKENISNKNNTVILSFITEFSQRFPQLMSGHITDMMRVVGSANDYVFKKLLEIVGVMIPKRSPQQQENVAATNGMVQVFHVIVNTLSDAIDESLKSKKYGQQQAVLLQLANIFNFIISHQSVDKIKSKIDAAKLNALLVEVCKVNGKRAIKDHAKRIIKLLEIENSDLLALSKRKRKQLEREEKLSASTDSNATGSESKKSNNNILTVHNAKRDKPQSKSTQLKVDNKIKSRPKKKEEETDEAAQLYKELQDPKEEETRPKKKNEIKEIK</sequence>
<feature type="compositionally biased region" description="Acidic residues" evidence="4">
    <location>
        <begin position="531"/>
        <end position="541"/>
    </location>
</feature>
<dbReference type="STRING" id="670386.D3BLV0"/>
<feature type="compositionally biased region" description="Basic and acidic residues" evidence="4">
    <location>
        <begin position="1279"/>
        <end position="1300"/>
    </location>
</feature>
<feature type="region of interest" description="Disordered" evidence="4">
    <location>
        <begin position="1"/>
        <end position="41"/>
    </location>
</feature>
<organism evidence="5 6">
    <name type="scientific">Heterostelium pallidum (strain ATCC 26659 / Pp 5 / PN500)</name>
    <name type="common">Cellular slime mold</name>
    <name type="synonym">Polysphondylium pallidum</name>
    <dbReference type="NCBI Taxonomy" id="670386"/>
    <lineage>
        <taxon>Eukaryota</taxon>
        <taxon>Amoebozoa</taxon>
        <taxon>Evosea</taxon>
        <taxon>Eumycetozoa</taxon>
        <taxon>Dictyostelia</taxon>
        <taxon>Acytosteliales</taxon>
        <taxon>Acytosteliaceae</taxon>
        <taxon>Heterostelium</taxon>
    </lineage>
</organism>
<gene>
    <name evidence="5" type="ORF">PPL_12154</name>
</gene>
<keyword evidence="3" id="KW-0539">Nucleus</keyword>
<feature type="compositionally biased region" description="Low complexity" evidence="4">
    <location>
        <begin position="1"/>
        <end position="19"/>
    </location>
</feature>
<comment type="subcellular location">
    <subcellularLocation>
        <location evidence="1">Nucleus</location>
    </subcellularLocation>
</comment>
<comment type="caution">
    <text evidence="5">The sequence shown here is derived from an EMBL/GenBank/DDBJ whole genome shotgun (WGS) entry which is preliminary data.</text>
</comment>
<evidence type="ECO:0000313" key="6">
    <source>
        <dbReference type="Proteomes" id="UP000001396"/>
    </source>
</evidence>
<dbReference type="Proteomes" id="UP000001396">
    <property type="component" value="Unassembled WGS sequence"/>
</dbReference>
<reference evidence="5 6" key="1">
    <citation type="journal article" date="2011" name="Genome Res.">
        <title>Phylogeny-wide analysis of social amoeba genomes highlights ancient origins for complex intercellular communication.</title>
        <authorList>
            <person name="Heidel A.J."/>
            <person name="Lawal H.M."/>
            <person name="Felder M."/>
            <person name="Schilde C."/>
            <person name="Helps N.R."/>
            <person name="Tunggal B."/>
            <person name="Rivero F."/>
            <person name="John U."/>
            <person name="Schleicher M."/>
            <person name="Eichinger L."/>
            <person name="Platzer M."/>
            <person name="Noegel A.A."/>
            <person name="Schaap P."/>
            <person name="Gloeckner G."/>
        </authorList>
    </citation>
    <scope>NUCLEOTIDE SEQUENCE [LARGE SCALE GENOMIC DNA]</scope>
    <source>
        <strain evidence="6">ATCC 26659 / Pp 5 / PN500</strain>
    </source>
</reference>
<dbReference type="GO" id="GO:0003677">
    <property type="term" value="F:DNA binding"/>
    <property type="evidence" value="ECO:0007669"/>
    <property type="project" value="InterPro"/>
</dbReference>
<dbReference type="InParanoid" id="D3BLV0"/>
<proteinExistence type="inferred from homology"/>
<feature type="compositionally biased region" description="Polar residues" evidence="4">
    <location>
        <begin position="1217"/>
        <end position="1237"/>
    </location>
</feature>
<evidence type="ECO:0000256" key="1">
    <source>
        <dbReference type="ARBA" id="ARBA00004123"/>
    </source>
</evidence>
<protein>
    <submittedName>
        <fullName evidence="5">DNA polymerase V family protein</fullName>
    </submittedName>
</protein>
<evidence type="ECO:0000256" key="2">
    <source>
        <dbReference type="ARBA" id="ARBA00006809"/>
    </source>
</evidence>
<dbReference type="GO" id="GO:0005730">
    <property type="term" value="C:nucleolus"/>
    <property type="evidence" value="ECO:0007669"/>
    <property type="project" value="InterPro"/>
</dbReference>
<dbReference type="RefSeq" id="XP_020429679.1">
    <property type="nucleotide sequence ID" value="XM_020582898.1"/>
</dbReference>
<dbReference type="FunCoup" id="D3BLV0">
    <property type="interactions" value="145"/>
</dbReference>